<keyword evidence="5 6" id="KW-0472">Membrane</keyword>
<comment type="caution">
    <text evidence="7">The sequence shown here is derived from an EMBL/GenBank/DDBJ whole genome shotgun (WGS) entry which is preliminary data.</text>
</comment>
<organism evidence="7 8">
    <name type="scientific">Kribbella amoyensis</name>
    <dbReference type="NCBI Taxonomy" id="996641"/>
    <lineage>
        <taxon>Bacteria</taxon>
        <taxon>Bacillati</taxon>
        <taxon>Actinomycetota</taxon>
        <taxon>Actinomycetes</taxon>
        <taxon>Propionibacteriales</taxon>
        <taxon>Kribbellaceae</taxon>
        <taxon>Kribbella</taxon>
    </lineage>
</organism>
<dbReference type="AlphaFoldDB" id="A0A561BY02"/>
<evidence type="ECO:0000256" key="5">
    <source>
        <dbReference type="ARBA" id="ARBA00023136"/>
    </source>
</evidence>
<evidence type="ECO:0000256" key="2">
    <source>
        <dbReference type="ARBA" id="ARBA00022475"/>
    </source>
</evidence>
<dbReference type="InterPro" id="IPR050833">
    <property type="entry name" value="Poly_Biosynth_Transport"/>
</dbReference>
<keyword evidence="4 6" id="KW-1133">Transmembrane helix</keyword>
<feature type="transmembrane region" description="Helical" evidence="6">
    <location>
        <begin position="295"/>
        <end position="313"/>
    </location>
</feature>
<feature type="transmembrane region" description="Helical" evidence="6">
    <location>
        <begin position="255"/>
        <end position="283"/>
    </location>
</feature>
<dbReference type="EMBL" id="VIVK01000001">
    <property type="protein sequence ID" value="TWD83708.1"/>
    <property type="molecule type" value="Genomic_DNA"/>
</dbReference>
<feature type="transmembrane region" description="Helical" evidence="6">
    <location>
        <begin position="19"/>
        <end position="41"/>
    </location>
</feature>
<evidence type="ECO:0000313" key="8">
    <source>
        <dbReference type="Proteomes" id="UP000318380"/>
    </source>
</evidence>
<evidence type="ECO:0000256" key="1">
    <source>
        <dbReference type="ARBA" id="ARBA00004651"/>
    </source>
</evidence>
<dbReference type="RefSeq" id="WP_145810539.1">
    <property type="nucleotide sequence ID" value="NZ_VIVK01000001.1"/>
</dbReference>
<dbReference type="PANTHER" id="PTHR30250">
    <property type="entry name" value="PST FAMILY PREDICTED COLANIC ACID TRANSPORTER"/>
    <property type="match status" value="1"/>
</dbReference>
<protein>
    <submittedName>
        <fullName evidence="7">O-antigen/teichoic acid export membrane protein</fullName>
    </submittedName>
</protein>
<feature type="transmembrane region" description="Helical" evidence="6">
    <location>
        <begin position="333"/>
        <end position="354"/>
    </location>
</feature>
<name>A0A561BY02_9ACTN</name>
<accession>A0A561BY02</accession>
<feature type="transmembrane region" description="Helical" evidence="6">
    <location>
        <begin position="53"/>
        <end position="73"/>
    </location>
</feature>
<keyword evidence="2" id="KW-1003">Cell membrane</keyword>
<comment type="subcellular location">
    <subcellularLocation>
        <location evidence="1">Cell membrane</location>
        <topology evidence="1">Multi-pass membrane protein</topology>
    </subcellularLocation>
</comment>
<dbReference type="OrthoDB" id="5140599at2"/>
<proteinExistence type="predicted"/>
<dbReference type="GO" id="GO:0005886">
    <property type="term" value="C:plasma membrane"/>
    <property type="evidence" value="ECO:0007669"/>
    <property type="project" value="UniProtKB-SubCell"/>
</dbReference>
<evidence type="ECO:0000313" key="7">
    <source>
        <dbReference type="EMBL" id="TWD83708.1"/>
    </source>
</evidence>
<dbReference type="PANTHER" id="PTHR30250:SF11">
    <property type="entry name" value="O-ANTIGEN TRANSPORTER-RELATED"/>
    <property type="match status" value="1"/>
</dbReference>
<gene>
    <name evidence="7" type="ORF">FB561_4877</name>
</gene>
<sequence>MTSDTTPDQQPATAPKLSFLRSATVVAVGMAIMNVAAYGFTLVAVHRLVPSEFGAVTALLGLLLIGNVAALGLQASGARRIATHTGAGEAALADSMLKAGRLAALGLTVFCLLMTPLIMWLLHIDSLIAALLVAPTLGCLTIMGSQLGVLQGGKNWTELAAVYTATGIGRLVFGGGALFVSQTLTAAMVGLALGAAVPPLLGGFLLRGSTGGTPEQVKEVLRETVHGTHTLLAFFVIANADVLLARGLLDQQHSGYYAAGVIVAKACLFLPQFVIVIVFPSLATSPGDTQRLRRAIQAVAALGVCCVLGALLLPDVVVKVVGGEDYAPVGPIAWLFALAGSSYAVLQLVVYAAIAQQEKRAAVLIWIGLVSLAVATLIILGTDIATDLTGVKVLVAMTSTCALALSAALASGLRRHSVADQAPTA</sequence>
<reference evidence="7 8" key="1">
    <citation type="submission" date="2019-06" db="EMBL/GenBank/DDBJ databases">
        <title>Sequencing the genomes of 1000 actinobacteria strains.</title>
        <authorList>
            <person name="Klenk H.-P."/>
        </authorList>
    </citation>
    <scope>NUCLEOTIDE SEQUENCE [LARGE SCALE GENOMIC DNA]</scope>
    <source>
        <strain evidence="7 8">DSM 24683</strain>
    </source>
</reference>
<evidence type="ECO:0000256" key="4">
    <source>
        <dbReference type="ARBA" id="ARBA00022989"/>
    </source>
</evidence>
<keyword evidence="3 6" id="KW-0812">Transmembrane</keyword>
<feature type="transmembrane region" description="Helical" evidence="6">
    <location>
        <begin position="361"/>
        <end position="381"/>
    </location>
</feature>
<evidence type="ECO:0000256" key="6">
    <source>
        <dbReference type="SAM" id="Phobius"/>
    </source>
</evidence>
<feature type="transmembrane region" description="Helical" evidence="6">
    <location>
        <begin position="128"/>
        <end position="149"/>
    </location>
</feature>
<dbReference type="Proteomes" id="UP000318380">
    <property type="component" value="Unassembled WGS sequence"/>
</dbReference>
<feature type="transmembrane region" description="Helical" evidence="6">
    <location>
        <begin position="393"/>
        <end position="413"/>
    </location>
</feature>
<evidence type="ECO:0000256" key="3">
    <source>
        <dbReference type="ARBA" id="ARBA00022692"/>
    </source>
</evidence>
<feature type="transmembrane region" description="Helical" evidence="6">
    <location>
        <begin position="102"/>
        <end position="122"/>
    </location>
</feature>
<keyword evidence="8" id="KW-1185">Reference proteome</keyword>